<organism evidence="1 2">
    <name type="scientific">Candidatus Methanofastidiosum methylothiophilum</name>
    <dbReference type="NCBI Taxonomy" id="1705564"/>
    <lineage>
        <taxon>Archaea</taxon>
        <taxon>Methanobacteriati</taxon>
        <taxon>Methanobacteriota</taxon>
        <taxon>Stenosarchaea group</taxon>
        <taxon>Candidatus Methanofastidiosia</taxon>
        <taxon>Candidatus Methanofastidiosales</taxon>
        <taxon>Candidatus Methanofastidiosaceae</taxon>
        <taxon>Candidatus Methanofastidiosum</taxon>
    </lineage>
</organism>
<evidence type="ECO:0000313" key="1">
    <source>
        <dbReference type="EMBL" id="KYC53121.1"/>
    </source>
</evidence>
<name>A0A150J7F6_9EURY</name>
<accession>A0A150J7F6</accession>
<protein>
    <submittedName>
        <fullName evidence="1">Uncharacterized protein</fullName>
    </submittedName>
</protein>
<dbReference type="Proteomes" id="UP000075398">
    <property type="component" value="Unassembled WGS sequence"/>
</dbReference>
<proteinExistence type="predicted"/>
<reference evidence="1 2" key="1">
    <citation type="journal article" date="2016" name="ISME J.">
        <title>Chasing the elusive Euryarchaeota class WSA2: genomes reveal a uniquely fastidious methyl-reducing methanogen.</title>
        <authorList>
            <person name="Nobu M.K."/>
            <person name="Narihiro T."/>
            <person name="Kuroda K."/>
            <person name="Mei R."/>
            <person name="Liu W.T."/>
        </authorList>
    </citation>
    <scope>NUCLEOTIDE SEQUENCE [LARGE SCALE GENOMIC DNA]</scope>
    <source>
        <strain evidence="1">U1lsi0528_Bin055</strain>
    </source>
</reference>
<dbReference type="EMBL" id="LNGC01000010">
    <property type="protein sequence ID" value="KYC53121.1"/>
    <property type="molecule type" value="Genomic_DNA"/>
</dbReference>
<sequence>MIEKENPVCNYCSSKKVIPIFYGYPTSKDYQDYEKGNLKFGESIFLGAKPKWYCKKCGESF</sequence>
<dbReference type="AlphaFoldDB" id="A0A150J7F6"/>
<gene>
    <name evidence="1" type="ORF">AMQ22_00428</name>
</gene>
<evidence type="ECO:0000313" key="2">
    <source>
        <dbReference type="Proteomes" id="UP000075398"/>
    </source>
</evidence>
<comment type="caution">
    <text evidence="1">The sequence shown here is derived from an EMBL/GenBank/DDBJ whole genome shotgun (WGS) entry which is preliminary data.</text>
</comment>